<gene>
    <name evidence="2" type="ORF">ETAA8_50080</name>
</gene>
<dbReference type="KEGG" id="aagg:ETAA8_50080"/>
<proteinExistence type="predicted"/>
<feature type="compositionally biased region" description="Polar residues" evidence="1">
    <location>
        <begin position="60"/>
        <end position="69"/>
    </location>
</feature>
<feature type="compositionally biased region" description="Low complexity" evidence="1">
    <location>
        <begin position="70"/>
        <end position="81"/>
    </location>
</feature>
<feature type="compositionally biased region" description="Polar residues" evidence="1">
    <location>
        <begin position="82"/>
        <end position="95"/>
    </location>
</feature>
<organism evidence="2 3">
    <name type="scientific">Anatilimnocola aggregata</name>
    <dbReference type="NCBI Taxonomy" id="2528021"/>
    <lineage>
        <taxon>Bacteria</taxon>
        <taxon>Pseudomonadati</taxon>
        <taxon>Planctomycetota</taxon>
        <taxon>Planctomycetia</taxon>
        <taxon>Pirellulales</taxon>
        <taxon>Pirellulaceae</taxon>
        <taxon>Anatilimnocola</taxon>
    </lineage>
</organism>
<evidence type="ECO:0000313" key="2">
    <source>
        <dbReference type="EMBL" id="QDU29892.1"/>
    </source>
</evidence>
<reference evidence="2 3" key="1">
    <citation type="submission" date="2019-02" db="EMBL/GenBank/DDBJ databases">
        <title>Deep-cultivation of Planctomycetes and their phenomic and genomic characterization uncovers novel biology.</title>
        <authorList>
            <person name="Wiegand S."/>
            <person name="Jogler M."/>
            <person name="Boedeker C."/>
            <person name="Pinto D."/>
            <person name="Vollmers J."/>
            <person name="Rivas-Marin E."/>
            <person name="Kohn T."/>
            <person name="Peeters S.H."/>
            <person name="Heuer A."/>
            <person name="Rast P."/>
            <person name="Oberbeckmann S."/>
            <person name="Bunk B."/>
            <person name="Jeske O."/>
            <person name="Meyerdierks A."/>
            <person name="Storesund J.E."/>
            <person name="Kallscheuer N."/>
            <person name="Luecker S."/>
            <person name="Lage O.M."/>
            <person name="Pohl T."/>
            <person name="Merkel B.J."/>
            <person name="Hornburger P."/>
            <person name="Mueller R.-W."/>
            <person name="Bruemmer F."/>
            <person name="Labrenz M."/>
            <person name="Spormann A.M."/>
            <person name="Op den Camp H."/>
            <person name="Overmann J."/>
            <person name="Amann R."/>
            <person name="Jetten M.S.M."/>
            <person name="Mascher T."/>
            <person name="Medema M.H."/>
            <person name="Devos D.P."/>
            <person name="Kaster A.-K."/>
            <person name="Ovreas L."/>
            <person name="Rohde M."/>
            <person name="Galperin M.Y."/>
            <person name="Jogler C."/>
        </authorList>
    </citation>
    <scope>NUCLEOTIDE SEQUENCE [LARGE SCALE GENOMIC DNA]</scope>
    <source>
        <strain evidence="2 3">ETA_A8</strain>
    </source>
</reference>
<evidence type="ECO:0000313" key="3">
    <source>
        <dbReference type="Proteomes" id="UP000315017"/>
    </source>
</evidence>
<name>A0A517YI50_9BACT</name>
<dbReference type="AlphaFoldDB" id="A0A517YI50"/>
<dbReference type="EMBL" id="CP036274">
    <property type="protein sequence ID" value="QDU29892.1"/>
    <property type="molecule type" value="Genomic_DNA"/>
</dbReference>
<evidence type="ECO:0000256" key="1">
    <source>
        <dbReference type="SAM" id="MobiDB-lite"/>
    </source>
</evidence>
<keyword evidence="3" id="KW-1185">Reference proteome</keyword>
<dbReference type="Proteomes" id="UP000315017">
    <property type="component" value="Chromosome"/>
</dbReference>
<accession>A0A517YI50</accession>
<feature type="region of interest" description="Disordered" evidence="1">
    <location>
        <begin position="51"/>
        <end position="95"/>
    </location>
</feature>
<sequence>MSYRQDLRRTEWQIKGGGSWSVRLLHDDCLRQLSRQGHVAAKTVVVQHHSPANARAGASMRSTKFTGLGSSVSTHTTTAVSEPTTRASTLNTQTH</sequence>
<protein>
    <submittedName>
        <fullName evidence="2">Uncharacterized protein</fullName>
    </submittedName>
</protein>